<dbReference type="GO" id="GO:0000160">
    <property type="term" value="P:phosphorelay signal transduction system"/>
    <property type="evidence" value="ECO:0007669"/>
    <property type="project" value="InterPro"/>
</dbReference>
<gene>
    <name evidence="4" type="ORF">BTN49_1416</name>
</gene>
<proteinExistence type="predicted"/>
<evidence type="ECO:0000259" key="3">
    <source>
        <dbReference type="PROSITE" id="PS50110"/>
    </source>
</evidence>
<dbReference type="InterPro" id="IPR050595">
    <property type="entry name" value="Bact_response_regulator"/>
</dbReference>
<dbReference type="AlphaFoldDB" id="A0A2A5T3X8"/>
<dbReference type="Gene3D" id="3.40.50.2300">
    <property type="match status" value="1"/>
</dbReference>
<evidence type="ECO:0000256" key="1">
    <source>
        <dbReference type="ARBA" id="ARBA00022553"/>
    </source>
</evidence>
<evidence type="ECO:0000313" key="4">
    <source>
        <dbReference type="EMBL" id="PCS22862.1"/>
    </source>
</evidence>
<evidence type="ECO:0000313" key="5">
    <source>
        <dbReference type="Proteomes" id="UP000219020"/>
    </source>
</evidence>
<dbReference type="Pfam" id="PF13581">
    <property type="entry name" value="HATPase_c_2"/>
    <property type="match status" value="1"/>
</dbReference>
<dbReference type="PANTHER" id="PTHR44591:SF3">
    <property type="entry name" value="RESPONSE REGULATORY DOMAIN-CONTAINING PROTEIN"/>
    <property type="match status" value="1"/>
</dbReference>
<reference evidence="5" key="1">
    <citation type="submission" date="2017-04" db="EMBL/GenBank/DDBJ databases">
        <title>Genome evolution of the luminous symbionts of deep sea anglerfish.</title>
        <authorList>
            <person name="Hendry T.A."/>
        </authorList>
    </citation>
    <scope>NUCLEOTIDE SEQUENCE [LARGE SCALE GENOMIC DNA]</scope>
</reference>
<dbReference type="Gene3D" id="3.30.565.10">
    <property type="entry name" value="Histidine kinase-like ATPase, C-terminal domain"/>
    <property type="match status" value="1"/>
</dbReference>
<dbReference type="InterPro" id="IPR001932">
    <property type="entry name" value="PPM-type_phosphatase-like_dom"/>
</dbReference>
<dbReference type="GO" id="GO:0003677">
    <property type="term" value="F:DNA binding"/>
    <property type="evidence" value="ECO:0007669"/>
    <property type="project" value="UniProtKB-KW"/>
</dbReference>
<dbReference type="Gene3D" id="3.60.40.10">
    <property type="entry name" value="PPM-type phosphatase domain"/>
    <property type="match status" value="1"/>
</dbReference>
<dbReference type="Pfam" id="PF07228">
    <property type="entry name" value="SpoIIE"/>
    <property type="match status" value="1"/>
</dbReference>
<dbReference type="InterPro" id="IPR003594">
    <property type="entry name" value="HATPase_dom"/>
</dbReference>
<dbReference type="InterPro" id="IPR001789">
    <property type="entry name" value="Sig_transdc_resp-reg_receiver"/>
</dbReference>
<dbReference type="SUPFAM" id="SSF81606">
    <property type="entry name" value="PP2C-like"/>
    <property type="match status" value="1"/>
</dbReference>
<dbReference type="InterPro" id="IPR036890">
    <property type="entry name" value="HATPase_C_sf"/>
</dbReference>
<dbReference type="SMART" id="SM00448">
    <property type="entry name" value="REC"/>
    <property type="match status" value="1"/>
</dbReference>
<dbReference type="EMBL" id="NBYY01000013">
    <property type="protein sequence ID" value="PCS22862.1"/>
    <property type="molecule type" value="Genomic_DNA"/>
</dbReference>
<protein>
    <submittedName>
        <fullName evidence="4">DNA-binding response regulator ChvI</fullName>
    </submittedName>
</protein>
<accession>A0A2A5T3X8</accession>
<dbReference type="InterPro" id="IPR011006">
    <property type="entry name" value="CheY-like_superfamily"/>
</dbReference>
<feature type="modified residue" description="4-aspartylphosphate" evidence="2">
    <location>
        <position position="193"/>
    </location>
</feature>
<name>A0A2A5T3X8_9GAMM</name>
<dbReference type="PANTHER" id="PTHR44591">
    <property type="entry name" value="STRESS RESPONSE REGULATOR PROTEIN 1"/>
    <property type="match status" value="1"/>
</dbReference>
<keyword evidence="1 2" id="KW-0597">Phosphoprotein</keyword>
<keyword evidence="4" id="KW-0238">DNA-binding</keyword>
<feature type="domain" description="Response regulatory" evidence="3">
    <location>
        <begin position="145"/>
        <end position="260"/>
    </location>
</feature>
<dbReference type="RefSeq" id="WP_097356347.1">
    <property type="nucleotide sequence ID" value="NZ_CAWNJE010000031.1"/>
</dbReference>
<dbReference type="Pfam" id="PF00072">
    <property type="entry name" value="Response_reg"/>
    <property type="match status" value="1"/>
</dbReference>
<dbReference type="CDD" id="cd00156">
    <property type="entry name" value="REC"/>
    <property type="match status" value="1"/>
</dbReference>
<sequence>MTSIVNLECKPASLKEVTHTRKEIEKILGNRSITTHLSNKILLCFAEAASNLVNHACPRPTFIQVNIEYNDGCWQLHLNDDGQRWNPTLPDRVRSLDFFNQNEGGRGLALIHSLSDDMEYKIQKESRFHRLSLKWYLKETTTKPCILIVDDDLCQLRLYSAYLSEEYHVIEAENGETALCILLQKDVDLVISDIRMPHMDGLSLKKALHRHSYMLLIPFIFLTDDDNSETRNNALSLGIDDYMIKPVSKFTLLQTSRRILKRSNQIHNQLTNRVNKRISDSLMPSLPRKAHGWEMTVISRNTGIGGGDLVLHHDYSTHINSYNNNQDRNNSDNYIMLNIVDVMGHDVTAKFFSYAFVGYLRGLMYHIDSNKRDPCPTLLRQLSDSALEDGLLSQVILTCCSITLSAGGKCEIATAGHPAPFKISPSGIQKLDVGGILPGVVSGATYKSLTSYLDYNERLVLYTDGLFEAAENKKARKQLETHVTNTLYNTLSIPLNEAAESVMHIFDHYSNNNRDDATLVLLQPETTK</sequence>
<dbReference type="SUPFAM" id="SSF55874">
    <property type="entry name" value="ATPase domain of HSP90 chaperone/DNA topoisomerase II/histidine kinase"/>
    <property type="match status" value="1"/>
</dbReference>
<dbReference type="SMART" id="SM00331">
    <property type="entry name" value="PP2C_SIG"/>
    <property type="match status" value="1"/>
</dbReference>
<dbReference type="Proteomes" id="UP000219020">
    <property type="component" value="Unassembled WGS sequence"/>
</dbReference>
<dbReference type="InterPro" id="IPR036457">
    <property type="entry name" value="PPM-type-like_dom_sf"/>
</dbReference>
<dbReference type="GeneID" id="66951565"/>
<keyword evidence="5" id="KW-1185">Reference proteome</keyword>
<organism evidence="4 5">
    <name type="scientific">Candidatus Enterovibrio escicola</name>
    <dbReference type="NCBI Taxonomy" id="1927127"/>
    <lineage>
        <taxon>Bacteria</taxon>
        <taxon>Pseudomonadati</taxon>
        <taxon>Pseudomonadota</taxon>
        <taxon>Gammaproteobacteria</taxon>
        <taxon>Vibrionales</taxon>
        <taxon>Vibrionaceae</taxon>
        <taxon>Enterovibrio</taxon>
    </lineage>
</organism>
<comment type="caution">
    <text evidence="4">The sequence shown here is derived from an EMBL/GenBank/DDBJ whole genome shotgun (WGS) entry which is preliminary data.</text>
</comment>
<evidence type="ECO:0000256" key="2">
    <source>
        <dbReference type="PROSITE-ProRule" id="PRU00169"/>
    </source>
</evidence>
<dbReference type="CDD" id="cd16936">
    <property type="entry name" value="HATPase_RsbW-like"/>
    <property type="match status" value="1"/>
</dbReference>
<dbReference type="SUPFAM" id="SSF52172">
    <property type="entry name" value="CheY-like"/>
    <property type="match status" value="1"/>
</dbReference>
<dbReference type="PROSITE" id="PS50110">
    <property type="entry name" value="RESPONSE_REGULATORY"/>
    <property type="match status" value="1"/>
</dbReference>